<evidence type="ECO:0000256" key="2">
    <source>
        <dbReference type="PROSITE-ProRule" id="PRU00703"/>
    </source>
</evidence>
<evidence type="ECO:0000313" key="4">
    <source>
        <dbReference type="EMBL" id="RAI43149.1"/>
    </source>
</evidence>
<organism evidence="4 5">
    <name type="scientific">Rhodoplanes roseus</name>
    <dbReference type="NCBI Taxonomy" id="29409"/>
    <lineage>
        <taxon>Bacteria</taxon>
        <taxon>Pseudomonadati</taxon>
        <taxon>Pseudomonadota</taxon>
        <taxon>Alphaproteobacteria</taxon>
        <taxon>Hyphomicrobiales</taxon>
        <taxon>Nitrobacteraceae</taxon>
        <taxon>Rhodoplanes</taxon>
    </lineage>
</organism>
<dbReference type="OrthoDB" id="9783590at2"/>
<name>A0A327KWF2_9BRAD</name>
<dbReference type="PROSITE" id="PS51371">
    <property type="entry name" value="CBS"/>
    <property type="match status" value="2"/>
</dbReference>
<gene>
    <name evidence="4" type="ORF">CH341_15745</name>
</gene>
<accession>A0A327KWF2</accession>
<dbReference type="InterPro" id="IPR051257">
    <property type="entry name" value="Diverse_CBS-Domain"/>
</dbReference>
<dbReference type="PIRSF" id="PIRSF036990">
    <property type="entry name" value="UCP036990_CBS_BON"/>
    <property type="match status" value="1"/>
</dbReference>
<dbReference type="PANTHER" id="PTHR43080">
    <property type="entry name" value="CBS DOMAIN-CONTAINING PROTEIN CBSX3, MITOCHONDRIAL"/>
    <property type="match status" value="1"/>
</dbReference>
<feature type="domain" description="CBS" evidence="3">
    <location>
        <begin position="37"/>
        <end position="93"/>
    </location>
</feature>
<dbReference type="AlphaFoldDB" id="A0A327KWF2"/>
<dbReference type="EMBL" id="NPEX01000103">
    <property type="protein sequence ID" value="RAI43149.1"/>
    <property type="molecule type" value="Genomic_DNA"/>
</dbReference>
<keyword evidence="5" id="KW-1185">Reference proteome</keyword>
<dbReference type="InterPro" id="IPR017080">
    <property type="entry name" value="UCP036990_CBS_BON"/>
</dbReference>
<dbReference type="CDD" id="cd04586">
    <property type="entry name" value="CBS_pair_BON_assoc"/>
    <property type="match status" value="1"/>
</dbReference>
<dbReference type="SUPFAM" id="SSF54631">
    <property type="entry name" value="CBS-domain pair"/>
    <property type="match status" value="1"/>
</dbReference>
<dbReference type="InterPro" id="IPR046342">
    <property type="entry name" value="CBS_dom_sf"/>
</dbReference>
<dbReference type="InterPro" id="IPR000644">
    <property type="entry name" value="CBS_dom"/>
</dbReference>
<dbReference type="Pfam" id="PF00571">
    <property type="entry name" value="CBS"/>
    <property type="match status" value="2"/>
</dbReference>
<dbReference type="Gene3D" id="3.10.580.10">
    <property type="entry name" value="CBS-domain"/>
    <property type="match status" value="1"/>
</dbReference>
<evidence type="ECO:0000256" key="1">
    <source>
        <dbReference type="ARBA" id="ARBA00023122"/>
    </source>
</evidence>
<dbReference type="SMART" id="SM00116">
    <property type="entry name" value="CBS"/>
    <property type="match status" value="2"/>
</dbReference>
<reference evidence="4 5" key="1">
    <citation type="submission" date="2017-07" db="EMBL/GenBank/DDBJ databases">
        <title>Draft Genome Sequences of Select Purple Nonsulfur Bacteria.</title>
        <authorList>
            <person name="Lasarre B."/>
            <person name="Mckinlay J.B."/>
        </authorList>
    </citation>
    <scope>NUCLEOTIDE SEQUENCE [LARGE SCALE GENOMIC DNA]</scope>
    <source>
        <strain evidence="4 5">DSM 5909</strain>
    </source>
</reference>
<evidence type="ECO:0000313" key="5">
    <source>
        <dbReference type="Proteomes" id="UP000249130"/>
    </source>
</evidence>
<proteinExistence type="predicted"/>
<keyword evidence="1 2" id="KW-0129">CBS domain</keyword>
<sequence length="211" mass="23935">MSRRRWTHWIRLGLHSAPARTSRPEDRRGPVRVKDFMTSPVITIAPERPIAEAAQLMIDNRISGLPVVDPAGRLVGIVSERDLLRRRANGGPARRPHWLQLMTERAVLEHEPERFHTLKVGDVMTGTPLTVTEATSIEEAGKLLEQRRIKRLPVVRGQTVVGVISRSDLLRALPRALGRAEAAAKHDPSMTDERLIELERQYWLQRTRGPK</sequence>
<feature type="domain" description="CBS" evidence="3">
    <location>
        <begin position="124"/>
        <end position="181"/>
    </location>
</feature>
<evidence type="ECO:0000259" key="3">
    <source>
        <dbReference type="PROSITE" id="PS51371"/>
    </source>
</evidence>
<comment type="caution">
    <text evidence="4">The sequence shown here is derived from an EMBL/GenBank/DDBJ whole genome shotgun (WGS) entry which is preliminary data.</text>
</comment>
<dbReference type="Proteomes" id="UP000249130">
    <property type="component" value="Unassembled WGS sequence"/>
</dbReference>
<dbReference type="PANTHER" id="PTHR43080:SF26">
    <property type="entry name" value="REGULATORY PROTEIN"/>
    <property type="match status" value="1"/>
</dbReference>
<protein>
    <recommendedName>
        <fullName evidence="3">CBS domain-containing protein</fullName>
    </recommendedName>
</protein>